<feature type="transmembrane region" description="Helical" evidence="1">
    <location>
        <begin position="59"/>
        <end position="79"/>
    </location>
</feature>
<dbReference type="EMBL" id="FZNP01000012">
    <property type="protein sequence ID" value="SNS20015.1"/>
    <property type="molecule type" value="Genomic_DNA"/>
</dbReference>
<name>A0A239CIK4_9ACTN</name>
<proteinExistence type="predicted"/>
<accession>A0A239CIK4</accession>
<evidence type="ECO:0000313" key="2">
    <source>
        <dbReference type="EMBL" id="SNS20015.1"/>
    </source>
</evidence>
<protein>
    <submittedName>
        <fullName evidence="2">Uncharacterized protein</fullName>
    </submittedName>
</protein>
<feature type="transmembrane region" description="Helical" evidence="1">
    <location>
        <begin position="91"/>
        <end position="109"/>
    </location>
</feature>
<dbReference type="AlphaFoldDB" id="A0A239CIK4"/>
<keyword evidence="3" id="KW-1185">Reference proteome</keyword>
<evidence type="ECO:0000313" key="3">
    <source>
        <dbReference type="Proteomes" id="UP000198420"/>
    </source>
</evidence>
<evidence type="ECO:0000256" key="1">
    <source>
        <dbReference type="SAM" id="Phobius"/>
    </source>
</evidence>
<gene>
    <name evidence="2" type="ORF">SAMN06265355_112235</name>
</gene>
<sequence>MTEPLLWRWLGTLAPVLIGLCVLGFWGMSALQASADRARELDCLHDRAAAHWSHGYGAWLPIGVLTAAVLALVLAVAVLAVGARSPLWARLLCYPTALIAVVALLLAAITTHDHFTFPGGDISTVNSAPCGVG</sequence>
<dbReference type="RefSeq" id="WP_089314965.1">
    <property type="nucleotide sequence ID" value="NZ_FZNP01000012.1"/>
</dbReference>
<keyword evidence="1" id="KW-0472">Membrane</keyword>
<keyword evidence="1" id="KW-0812">Transmembrane</keyword>
<organism evidence="2 3">
    <name type="scientific">Actinomadura mexicana</name>
    <dbReference type="NCBI Taxonomy" id="134959"/>
    <lineage>
        <taxon>Bacteria</taxon>
        <taxon>Bacillati</taxon>
        <taxon>Actinomycetota</taxon>
        <taxon>Actinomycetes</taxon>
        <taxon>Streptosporangiales</taxon>
        <taxon>Thermomonosporaceae</taxon>
        <taxon>Actinomadura</taxon>
    </lineage>
</organism>
<dbReference type="OrthoDB" id="3479208at2"/>
<dbReference type="Proteomes" id="UP000198420">
    <property type="component" value="Unassembled WGS sequence"/>
</dbReference>
<keyword evidence="1" id="KW-1133">Transmembrane helix</keyword>
<reference evidence="3" key="1">
    <citation type="submission" date="2017-06" db="EMBL/GenBank/DDBJ databases">
        <authorList>
            <person name="Varghese N."/>
            <person name="Submissions S."/>
        </authorList>
    </citation>
    <scope>NUCLEOTIDE SEQUENCE [LARGE SCALE GENOMIC DNA]</scope>
    <source>
        <strain evidence="3">DSM 44485</strain>
    </source>
</reference>